<dbReference type="AlphaFoldDB" id="A0A810N4C2"/>
<dbReference type="KEGG" id="pry:Prubr_44350"/>
<gene>
    <name evidence="1" type="ORF">Prubr_44350</name>
</gene>
<name>A0A810N4C2_9ACTN</name>
<organism evidence="1 2">
    <name type="scientific">Polymorphospora rubra</name>
    <dbReference type="NCBI Taxonomy" id="338584"/>
    <lineage>
        <taxon>Bacteria</taxon>
        <taxon>Bacillati</taxon>
        <taxon>Actinomycetota</taxon>
        <taxon>Actinomycetes</taxon>
        <taxon>Micromonosporales</taxon>
        <taxon>Micromonosporaceae</taxon>
        <taxon>Polymorphospora</taxon>
    </lineage>
</organism>
<dbReference type="EMBL" id="AP023359">
    <property type="protein sequence ID" value="BCJ67414.1"/>
    <property type="molecule type" value="Genomic_DNA"/>
</dbReference>
<dbReference type="RefSeq" id="WP_246567459.1">
    <property type="nucleotide sequence ID" value="NZ_AP023359.1"/>
</dbReference>
<protein>
    <submittedName>
        <fullName evidence="1">Uncharacterized protein</fullName>
    </submittedName>
</protein>
<reference evidence="1" key="1">
    <citation type="submission" date="2020-08" db="EMBL/GenBank/DDBJ databases">
        <title>Whole genome shotgun sequence of Polymorphospora rubra NBRC 101157.</title>
        <authorList>
            <person name="Komaki H."/>
            <person name="Tamura T."/>
        </authorList>
    </citation>
    <scope>NUCLEOTIDE SEQUENCE</scope>
    <source>
        <strain evidence="1">NBRC 101157</strain>
    </source>
</reference>
<accession>A0A810N4C2</accession>
<evidence type="ECO:0000313" key="1">
    <source>
        <dbReference type="EMBL" id="BCJ67414.1"/>
    </source>
</evidence>
<keyword evidence="2" id="KW-1185">Reference proteome</keyword>
<proteinExistence type="predicted"/>
<sequence length="254" mass="27546">MATTYRVARQTARWCRFAAVTVDVVASSQHEVVGTPDRGYADRLREAELGAWHALRALPAGSGPRQVIIRNIVATDADTNIGDIHEAAARAVWQAVDVAPRPAYVGFGDPELVDLWLRDRIGLRLTAVTEARHWYDGRRGPDADGLLHMWLHFERGAPTKLHGRGDELLLSVEEPYAAYDMDEYGDVRVGPAEAPDLLAGIVGARLDDAAVILGPFDDPVCAGLRLRLGGAEFTIATYGDEWTLARSDLPGGAG</sequence>
<dbReference type="Proteomes" id="UP000680866">
    <property type="component" value="Chromosome"/>
</dbReference>
<evidence type="ECO:0000313" key="2">
    <source>
        <dbReference type="Proteomes" id="UP000680866"/>
    </source>
</evidence>